<dbReference type="PANTHER" id="PTHR12668:SF53">
    <property type="entry name" value="TMEM14 PROTEIN HOMOLOG YJR085C"/>
    <property type="match status" value="1"/>
</dbReference>
<comment type="caution">
    <text evidence="7">The sequence shown here is derived from an EMBL/GenBank/DDBJ whole genome shotgun (WGS) entry which is preliminary data.</text>
</comment>
<evidence type="ECO:0000256" key="4">
    <source>
        <dbReference type="ARBA" id="ARBA00022989"/>
    </source>
</evidence>
<keyword evidence="8" id="KW-1185">Reference proteome</keyword>
<evidence type="ECO:0000256" key="1">
    <source>
        <dbReference type="ARBA" id="ARBA00004370"/>
    </source>
</evidence>
<name>A0A250WXW0_9CHLO</name>
<dbReference type="Proteomes" id="UP000232323">
    <property type="component" value="Unassembled WGS sequence"/>
</dbReference>
<gene>
    <name evidence="7" type="ORF">CEUSTIGMA_g3060.t1</name>
</gene>
<evidence type="ECO:0000256" key="6">
    <source>
        <dbReference type="SAM" id="Phobius"/>
    </source>
</evidence>
<accession>A0A250WXW0</accession>
<dbReference type="GO" id="GO:0016020">
    <property type="term" value="C:membrane"/>
    <property type="evidence" value="ECO:0007669"/>
    <property type="project" value="UniProtKB-SubCell"/>
</dbReference>
<dbReference type="Pfam" id="PF03647">
    <property type="entry name" value="Tmemb_14"/>
    <property type="match status" value="1"/>
</dbReference>
<feature type="transmembrane region" description="Helical" evidence="6">
    <location>
        <begin position="64"/>
        <end position="84"/>
    </location>
</feature>
<reference evidence="7 8" key="1">
    <citation type="submission" date="2017-08" db="EMBL/GenBank/DDBJ databases">
        <title>Acidophilic green algal genome provides insights into adaptation to an acidic environment.</title>
        <authorList>
            <person name="Hirooka S."/>
            <person name="Hirose Y."/>
            <person name="Kanesaki Y."/>
            <person name="Higuchi S."/>
            <person name="Fujiwara T."/>
            <person name="Onuma R."/>
            <person name="Era A."/>
            <person name="Ohbayashi R."/>
            <person name="Uzuka A."/>
            <person name="Nozaki H."/>
            <person name="Yoshikawa H."/>
            <person name="Miyagishima S.Y."/>
        </authorList>
    </citation>
    <scope>NUCLEOTIDE SEQUENCE [LARGE SCALE GENOMIC DNA]</scope>
    <source>
        <strain evidence="7 8">NIES-2499</strain>
    </source>
</reference>
<dbReference type="InterPro" id="IPR044890">
    <property type="entry name" value="TMEM14_sf"/>
</dbReference>
<dbReference type="InterPro" id="IPR005349">
    <property type="entry name" value="TMEM14"/>
</dbReference>
<evidence type="ECO:0000313" key="8">
    <source>
        <dbReference type="Proteomes" id="UP000232323"/>
    </source>
</evidence>
<protein>
    <submittedName>
        <fullName evidence="7">Uncharacterized protein</fullName>
    </submittedName>
</protein>
<dbReference type="OrthoDB" id="5620at2759"/>
<keyword evidence="4 6" id="KW-1133">Transmembrane helix</keyword>
<proteinExistence type="inferred from homology"/>
<dbReference type="EMBL" id="BEGY01000013">
    <property type="protein sequence ID" value="GAX75616.1"/>
    <property type="molecule type" value="Genomic_DNA"/>
</dbReference>
<comment type="similarity">
    <text evidence="2">Belongs to the TMEM14 family.</text>
</comment>
<dbReference type="AlphaFoldDB" id="A0A250WXW0"/>
<sequence>MTSFYNTMAPAGQSHIDLSFAVLVGLGGVYGYTKAKSVPSLLGGLGFSAAYALTAYYINSVDAAIGHQIGCFTSAALFATMGMRLAKSGKVMPAGLLTGVGAIGTFYHYQKLQEWSY</sequence>
<keyword evidence="5 6" id="KW-0472">Membrane</keyword>
<dbReference type="PANTHER" id="PTHR12668">
    <property type="entry name" value="TRANSMEMBRANE PROTEIN 14, 15"/>
    <property type="match status" value="1"/>
</dbReference>
<evidence type="ECO:0000313" key="7">
    <source>
        <dbReference type="EMBL" id="GAX75616.1"/>
    </source>
</evidence>
<evidence type="ECO:0000256" key="3">
    <source>
        <dbReference type="ARBA" id="ARBA00022692"/>
    </source>
</evidence>
<evidence type="ECO:0000256" key="2">
    <source>
        <dbReference type="ARBA" id="ARBA00007590"/>
    </source>
</evidence>
<evidence type="ECO:0000256" key="5">
    <source>
        <dbReference type="ARBA" id="ARBA00023136"/>
    </source>
</evidence>
<feature type="transmembrane region" description="Helical" evidence="6">
    <location>
        <begin position="40"/>
        <end position="58"/>
    </location>
</feature>
<comment type="subcellular location">
    <subcellularLocation>
        <location evidence="1">Membrane</location>
    </subcellularLocation>
</comment>
<feature type="transmembrane region" description="Helical" evidence="6">
    <location>
        <begin position="12"/>
        <end position="33"/>
    </location>
</feature>
<feature type="transmembrane region" description="Helical" evidence="6">
    <location>
        <begin position="91"/>
        <end position="109"/>
    </location>
</feature>
<organism evidence="7 8">
    <name type="scientific">Chlamydomonas eustigma</name>
    <dbReference type="NCBI Taxonomy" id="1157962"/>
    <lineage>
        <taxon>Eukaryota</taxon>
        <taxon>Viridiplantae</taxon>
        <taxon>Chlorophyta</taxon>
        <taxon>core chlorophytes</taxon>
        <taxon>Chlorophyceae</taxon>
        <taxon>CS clade</taxon>
        <taxon>Chlamydomonadales</taxon>
        <taxon>Chlamydomonadaceae</taxon>
        <taxon>Chlamydomonas</taxon>
    </lineage>
</organism>
<dbReference type="Gene3D" id="1.10.10.1740">
    <property type="entry name" value="Transmembrane protein 14-like"/>
    <property type="match status" value="1"/>
</dbReference>
<keyword evidence="3 6" id="KW-0812">Transmembrane</keyword>